<dbReference type="AlphaFoldDB" id="M0JLP3"/>
<dbReference type="InterPro" id="IPR003018">
    <property type="entry name" value="GAF"/>
</dbReference>
<dbReference type="PROSITE" id="PS50109">
    <property type="entry name" value="HIS_KIN"/>
    <property type="match status" value="1"/>
</dbReference>
<dbReference type="PANTHER" id="PTHR43304">
    <property type="entry name" value="PHYTOCHROME-LIKE PROTEIN CPH1"/>
    <property type="match status" value="1"/>
</dbReference>
<accession>M0JLP3</accession>
<evidence type="ECO:0000256" key="4">
    <source>
        <dbReference type="ARBA" id="ARBA00022679"/>
    </source>
</evidence>
<dbReference type="PANTHER" id="PTHR43304:SF1">
    <property type="entry name" value="PAC DOMAIN-CONTAINING PROTEIN"/>
    <property type="match status" value="1"/>
</dbReference>
<dbReference type="SMART" id="SM00387">
    <property type="entry name" value="HATPase_c"/>
    <property type="match status" value="1"/>
</dbReference>
<protein>
    <recommendedName>
        <fullName evidence="2">histidine kinase</fullName>
        <ecNumber evidence="2">2.7.13.3</ecNumber>
    </recommendedName>
</protein>
<dbReference type="Gene3D" id="3.30.565.10">
    <property type="entry name" value="Histidine kinase-like ATPase, C-terminal domain"/>
    <property type="match status" value="1"/>
</dbReference>
<dbReference type="Gene3D" id="3.30.450.40">
    <property type="match status" value="2"/>
</dbReference>
<proteinExistence type="predicted"/>
<feature type="region of interest" description="Disordered" evidence="6">
    <location>
        <begin position="86"/>
        <end position="109"/>
    </location>
</feature>
<keyword evidence="5 8" id="KW-0418">Kinase</keyword>
<dbReference type="Proteomes" id="UP000011659">
    <property type="component" value="Unassembled WGS sequence"/>
</dbReference>
<dbReference type="GO" id="GO:0004673">
    <property type="term" value="F:protein histidine kinase activity"/>
    <property type="evidence" value="ECO:0007669"/>
    <property type="project" value="UniProtKB-EC"/>
</dbReference>
<dbReference type="SMART" id="SM00065">
    <property type="entry name" value="GAF"/>
    <property type="match status" value="1"/>
</dbReference>
<geneLocation type="plasmid" evidence="9 11">
    <name>pHsi139</name>
</geneLocation>
<organism evidence="8 10">
    <name type="scientific">Haloarcula marismortui ATCC 33800</name>
    <dbReference type="NCBI Taxonomy" id="662476"/>
    <lineage>
        <taxon>Archaea</taxon>
        <taxon>Methanobacteriati</taxon>
        <taxon>Methanobacteriota</taxon>
        <taxon>Stenosarchaea group</taxon>
        <taxon>Halobacteria</taxon>
        <taxon>Halobacteriales</taxon>
        <taxon>Haloarculaceae</taxon>
        <taxon>Haloarcula</taxon>
    </lineage>
</organism>
<dbReference type="Pfam" id="PF13426">
    <property type="entry name" value="PAS_9"/>
    <property type="match status" value="1"/>
</dbReference>
<evidence type="ECO:0000313" key="8">
    <source>
        <dbReference type="EMBL" id="EMA10047.1"/>
    </source>
</evidence>
<dbReference type="Pfam" id="PF02518">
    <property type="entry name" value="HATPase_c"/>
    <property type="match status" value="1"/>
</dbReference>
<dbReference type="InterPro" id="IPR035965">
    <property type="entry name" value="PAS-like_dom_sf"/>
</dbReference>
<evidence type="ECO:0000259" key="7">
    <source>
        <dbReference type="PROSITE" id="PS50109"/>
    </source>
</evidence>
<dbReference type="EMBL" id="CP073372">
    <property type="protein sequence ID" value="QUJ74927.1"/>
    <property type="molecule type" value="Genomic_DNA"/>
</dbReference>
<keyword evidence="3" id="KW-0597">Phosphoprotein</keyword>
<dbReference type="RefSeq" id="WP_004966216.1">
    <property type="nucleotide sequence ID" value="NZ_AOLR01000037.1"/>
</dbReference>
<dbReference type="SUPFAM" id="SSF55874">
    <property type="entry name" value="ATPase domain of HSP90 chaperone/DNA topoisomerase II/histidine kinase"/>
    <property type="match status" value="1"/>
</dbReference>
<dbReference type="EC" id="2.7.13.3" evidence="2"/>
<reference evidence="9" key="2">
    <citation type="submission" date="2021-04" db="EMBL/GenBank/DDBJ databases">
        <title>Complete Genome sequence and Methylome Analysis of the Haloarchaeon Haloarcula sinaiiensis.</title>
        <authorList>
            <person name="Fomenkov A."/>
            <person name="DasSarma P."/>
            <person name="DasSarma S."/>
            <person name="Roberts R.J."/>
        </authorList>
    </citation>
    <scope>NUCLEOTIDE SEQUENCE</scope>
    <source>
        <strain evidence="9">ATCC 33800</strain>
        <plasmid evidence="9">pHsi139</plasmid>
    </source>
</reference>
<gene>
    <name evidence="8" type="ORF">C436_18551</name>
    <name evidence="9" type="ORF">KDQ40_22665</name>
</gene>
<evidence type="ECO:0000256" key="3">
    <source>
        <dbReference type="ARBA" id="ARBA00022553"/>
    </source>
</evidence>
<keyword evidence="10" id="KW-1185">Reference proteome</keyword>
<dbReference type="Proteomes" id="UP000682967">
    <property type="component" value="Plasmid pHsi139"/>
</dbReference>
<dbReference type="GeneID" id="64825823"/>
<keyword evidence="9" id="KW-0614">Plasmid</keyword>
<comment type="catalytic activity">
    <reaction evidence="1">
        <text>ATP + protein L-histidine = ADP + protein N-phospho-L-histidine.</text>
        <dbReference type="EC" id="2.7.13.3"/>
    </reaction>
</comment>
<dbReference type="SUPFAM" id="SSF55785">
    <property type="entry name" value="PYP-like sensor domain (PAS domain)"/>
    <property type="match status" value="1"/>
</dbReference>
<dbReference type="OrthoDB" id="327291at2157"/>
<name>M0JLP3_9EURY</name>
<dbReference type="Gene3D" id="3.30.450.20">
    <property type="entry name" value="PAS domain"/>
    <property type="match status" value="1"/>
</dbReference>
<evidence type="ECO:0000256" key="6">
    <source>
        <dbReference type="SAM" id="MobiDB-lite"/>
    </source>
</evidence>
<evidence type="ECO:0000313" key="10">
    <source>
        <dbReference type="Proteomes" id="UP000011659"/>
    </source>
</evidence>
<dbReference type="KEGG" id="hsin:KDQ40_22665"/>
<reference evidence="8 10" key="1">
    <citation type="journal article" date="2014" name="PLoS Genet.">
        <title>Phylogenetically driven sequencing of extremely halophilic archaea reveals strategies for static and dynamic osmo-response.</title>
        <authorList>
            <person name="Becker E.A."/>
            <person name="Seitzer P.M."/>
            <person name="Tritt A."/>
            <person name="Larsen D."/>
            <person name="Krusor M."/>
            <person name="Yao A.I."/>
            <person name="Wu D."/>
            <person name="Madern D."/>
            <person name="Eisen J.A."/>
            <person name="Darling A.E."/>
            <person name="Facciotti M.T."/>
        </authorList>
    </citation>
    <scope>NUCLEOTIDE SEQUENCE [LARGE SCALE GENOMIC DNA]</scope>
    <source>
        <strain evidence="8 10">ATCC 33800</strain>
    </source>
</reference>
<dbReference type="InterPro" id="IPR029016">
    <property type="entry name" value="GAF-like_dom_sf"/>
</dbReference>
<dbReference type="NCBIfam" id="TIGR00229">
    <property type="entry name" value="sensory_box"/>
    <property type="match status" value="1"/>
</dbReference>
<dbReference type="InterPro" id="IPR052162">
    <property type="entry name" value="Sensor_kinase/Photoreceptor"/>
</dbReference>
<dbReference type="InterPro" id="IPR005467">
    <property type="entry name" value="His_kinase_dom"/>
</dbReference>
<dbReference type="InterPro" id="IPR003594">
    <property type="entry name" value="HATPase_dom"/>
</dbReference>
<dbReference type="InterPro" id="IPR036890">
    <property type="entry name" value="HATPase_C_sf"/>
</dbReference>
<dbReference type="Pfam" id="PF13185">
    <property type="entry name" value="GAF_2"/>
    <property type="match status" value="2"/>
</dbReference>
<evidence type="ECO:0000313" key="9">
    <source>
        <dbReference type="EMBL" id="QUJ74927.1"/>
    </source>
</evidence>
<dbReference type="EMBL" id="AOLR01000037">
    <property type="protein sequence ID" value="EMA10047.1"/>
    <property type="molecule type" value="Genomic_DNA"/>
</dbReference>
<evidence type="ECO:0000256" key="5">
    <source>
        <dbReference type="ARBA" id="ARBA00022777"/>
    </source>
</evidence>
<dbReference type="PATRIC" id="fig|662476.7.peg.3711"/>
<evidence type="ECO:0000256" key="1">
    <source>
        <dbReference type="ARBA" id="ARBA00000085"/>
    </source>
</evidence>
<keyword evidence="4" id="KW-0808">Transferase</keyword>
<dbReference type="InterPro" id="IPR000014">
    <property type="entry name" value="PAS"/>
</dbReference>
<sequence length="840" mass="91507">MTSRQQRIQTLYEISLSINSQESLEATADRALTAYLQKLNCSVGAVFRVDNTNDSEALSLVTSIPAKPKRNTLFQMARGRLSELVRRSVASPDSSEMGSHAPRGNDKNAVTVGGSGMASSLVESLPVAEQVEGMGEYHIMNLPGFGAIVLGKHGGAIKQETAAALAPLNKKLAQACRSNVTEQRLREQRNRFETLFDAVPEPVVNVVIENGTERVVRANEAFKNTFIGDEGAIRGRDLNEFVGPDTQSDTAKELIDAIEQGDIVNKEIHRETRSGSSHFLFSGVPVAASDQAEYFGVYVDITEQKEREQTLEKLYNAAQDILDQNSRQQVCTDVVETIESVLGYSAAGIHLYRRRSGALEPVAVNGRVQQRLCDKLSEYTETETILWRAYNSGEPVRIDDTDQVNSTLLNGETPTRSVVALPIGGHGVLITSAFETNAFSDRDLYLLRLLSQLAEIALGWTVNEEGLRAVQETVRDALHADTHEEMAELVLEKMPDALDMPVAGIWEYQPASQALQPIHHTTPAAELVGGQPASLEGSNTSWQALIKNKASTVSDVSELDDAHNSETPIEEEITAPIGDFGILTVASTNSNSFTQVDTELIDILATNLESIAEVIGAQQDIDLLGQVIARILRHNVRNKLTPILGYANTIAEQADEPISGYAQRIVSSCKELEQTTAHAREMREVIRNRDQMVTVSLDTAVQDAAESIDDEFPDGELVTHMEATPDVTAHPKLGTAIHHLIRNGLEHNDSHTPSVEITVEQRPAGPTVEIADNGPGIDPHEVRILDEHGESALRHSTGVGLWIVDRIIAHSGALIDFETTGGTTVTVIFSTPTANPSKYE</sequence>
<feature type="domain" description="Histidine kinase" evidence="7">
    <location>
        <begin position="631"/>
        <end position="835"/>
    </location>
</feature>
<dbReference type="SUPFAM" id="SSF55781">
    <property type="entry name" value="GAF domain-like"/>
    <property type="match status" value="3"/>
</dbReference>
<evidence type="ECO:0000313" key="11">
    <source>
        <dbReference type="Proteomes" id="UP000682967"/>
    </source>
</evidence>
<evidence type="ECO:0000256" key="2">
    <source>
        <dbReference type="ARBA" id="ARBA00012438"/>
    </source>
</evidence>